<evidence type="ECO:0000256" key="2">
    <source>
        <dbReference type="ARBA" id="ARBA00022759"/>
    </source>
</evidence>
<dbReference type="GO" id="GO:0003677">
    <property type="term" value="F:DNA binding"/>
    <property type="evidence" value="ECO:0007669"/>
    <property type="project" value="InterPro"/>
</dbReference>
<feature type="domain" description="DNA mismatch repair MutH/Type II restriction enzyme Sau3AI" evidence="4">
    <location>
        <begin position="56"/>
        <end position="169"/>
    </location>
</feature>
<evidence type="ECO:0000313" key="5">
    <source>
        <dbReference type="EMBL" id="GGG16781.1"/>
    </source>
</evidence>
<evidence type="ECO:0000256" key="1">
    <source>
        <dbReference type="ARBA" id="ARBA00022722"/>
    </source>
</evidence>
<accession>A0A917G0J6</accession>
<dbReference type="SUPFAM" id="SSF52980">
    <property type="entry name" value="Restriction endonuclease-like"/>
    <property type="match status" value="2"/>
</dbReference>
<proteinExistence type="predicted"/>
<dbReference type="InterPro" id="IPR037057">
    <property type="entry name" value="DNA_rep_MutH/T2_RE_sf"/>
</dbReference>
<evidence type="ECO:0000256" key="3">
    <source>
        <dbReference type="ARBA" id="ARBA00022801"/>
    </source>
</evidence>
<dbReference type="GO" id="GO:0016787">
    <property type="term" value="F:hydrolase activity"/>
    <property type="evidence" value="ECO:0007669"/>
    <property type="project" value="UniProtKB-KW"/>
</dbReference>
<keyword evidence="3" id="KW-0378">Hydrolase</keyword>
<dbReference type="SMART" id="SM00927">
    <property type="entry name" value="MutH"/>
    <property type="match status" value="1"/>
</dbReference>
<organism evidence="5 6">
    <name type="scientific">Lysinibacillus alkalisoli</name>
    <dbReference type="NCBI Taxonomy" id="1911548"/>
    <lineage>
        <taxon>Bacteria</taxon>
        <taxon>Bacillati</taxon>
        <taxon>Bacillota</taxon>
        <taxon>Bacilli</taxon>
        <taxon>Bacillales</taxon>
        <taxon>Bacillaceae</taxon>
        <taxon>Lysinibacillus</taxon>
    </lineage>
</organism>
<dbReference type="InterPro" id="IPR011335">
    <property type="entry name" value="Restrct_endonuc-II-like"/>
</dbReference>
<comment type="caution">
    <text evidence="5">The sequence shown here is derived from an EMBL/GenBank/DDBJ whole genome shotgun (WGS) entry which is preliminary data.</text>
</comment>
<sequence>MAKHPFTFNELNMILSEATGKTLGEADVNNVFAKTIDKPKITGIAGDVVEQSILGYPADSDSDPDLIVDGVPTELKTTGIRVKIPKGKTKKEYKAKEPMSITAVSVNNIVKEDDFEDSRFWHKLENLLLVYYNYAAPKAVPAAEYAKFIIEGYQFHQFSDEDKEILKNDWTIVRDFIRDIQANYVDPRTEYPRISSELRKQLMLIDTAPKYPNPPRFRLKQSTVGTIVEKHFGQKLEELDETYSSFKELDDELHRLTTLYKGHTVRELLEMLHINATLNKHKDVSKSVTEQIIVKMLGGKAKKLSKIDLFSKAGIIPKTIVTTTAGTRTEDMKLFQIDFEEWTRSEYDSDEGQLLPMTFDQSFVYNYFAEHQFLCIVFQESTDGDKLLDNKFIGFKRLAFDEAFINSTVKKLWEDVRELVIDGLLVESVVYKKDRTPQINKKTNTVKKSLNFPKSAEYDVFVRGSGTDSTHKNFVLNGIHMYSQYVWIKGSTMVNLLKEIDFI</sequence>
<dbReference type="Gene3D" id="3.40.600.10">
    <property type="entry name" value="DNA mismatch repair MutH/Restriction endonuclease, type II"/>
    <property type="match status" value="2"/>
</dbReference>
<keyword evidence="6" id="KW-1185">Reference proteome</keyword>
<dbReference type="CDD" id="cd22355">
    <property type="entry name" value="Sau3AI_C"/>
    <property type="match status" value="1"/>
</dbReference>
<dbReference type="CDD" id="cd22356">
    <property type="entry name" value="Sau3AI_N-like"/>
    <property type="match status" value="1"/>
</dbReference>
<dbReference type="AlphaFoldDB" id="A0A917G0J6"/>
<dbReference type="Proteomes" id="UP000616608">
    <property type="component" value="Unassembled WGS sequence"/>
</dbReference>
<reference evidence="5" key="1">
    <citation type="journal article" date="2014" name="Int. J. Syst. Evol. Microbiol.">
        <title>Complete genome sequence of Corynebacterium casei LMG S-19264T (=DSM 44701T), isolated from a smear-ripened cheese.</title>
        <authorList>
            <consortium name="US DOE Joint Genome Institute (JGI-PGF)"/>
            <person name="Walter F."/>
            <person name="Albersmeier A."/>
            <person name="Kalinowski J."/>
            <person name="Ruckert C."/>
        </authorList>
    </citation>
    <scope>NUCLEOTIDE SEQUENCE</scope>
    <source>
        <strain evidence="5">CGMCC 1.15760</strain>
    </source>
</reference>
<keyword evidence="1" id="KW-0540">Nuclease</keyword>
<name>A0A917G0J6_9BACI</name>
<dbReference type="EMBL" id="BMJT01000003">
    <property type="protein sequence ID" value="GGG16781.1"/>
    <property type="molecule type" value="Genomic_DNA"/>
</dbReference>
<dbReference type="GO" id="GO:0004519">
    <property type="term" value="F:endonuclease activity"/>
    <property type="evidence" value="ECO:0007669"/>
    <property type="project" value="UniProtKB-KW"/>
</dbReference>
<evidence type="ECO:0000259" key="4">
    <source>
        <dbReference type="SMART" id="SM00927"/>
    </source>
</evidence>
<dbReference type="Pfam" id="PF02976">
    <property type="entry name" value="MutH"/>
    <property type="match status" value="1"/>
</dbReference>
<evidence type="ECO:0000313" key="6">
    <source>
        <dbReference type="Proteomes" id="UP000616608"/>
    </source>
</evidence>
<gene>
    <name evidence="5" type="ORF">GCM10007425_08900</name>
</gene>
<dbReference type="InterPro" id="IPR011337">
    <property type="entry name" value="DNA_rep_MutH/RE_typeII_Sau3AI"/>
</dbReference>
<protein>
    <recommendedName>
        <fullName evidence="4">DNA mismatch repair MutH/Type II restriction enzyme Sau3AI domain-containing protein</fullName>
    </recommendedName>
</protein>
<reference evidence="5" key="2">
    <citation type="submission" date="2020-09" db="EMBL/GenBank/DDBJ databases">
        <authorList>
            <person name="Sun Q."/>
            <person name="Zhou Y."/>
        </authorList>
    </citation>
    <scope>NUCLEOTIDE SEQUENCE</scope>
    <source>
        <strain evidence="5">CGMCC 1.15760</strain>
    </source>
</reference>
<dbReference type="RefSeq" id="WP_188613829.1">
    <property type="nucleotide sequence ID" value="NZ_BMJT01000003.1"/>
</dbReference>
<keyword evidence="2" id="KW-0255">Endonuclease</keyword>